<accession>A0AA88WIT0</accession>
<evidence type="ECO:0000256" key="5">
    <source>
        <dbReference type="ARBA" id="ARBA00022990"/>
    </source>
</evidence>
<evidence type="ECO:0000256" key="4">
    <source>
        <dbReference type="ARBA" id="ARBA00022884"/>
    </source>
</evidence>
<evidence type="ECO:0000259" key="13">
    <source>
        <dbReference type="Pfam" id="PF07727"/>
    </source>
</evidence>
<comment type="caution">
    <text evidence="15">The sequence shown here is derived from an EMBL/GenBank/DDBJ whole genome shotgun (WGS) entry which is preliminary data.</text>
</comment>
<organism evidence="15 16">
    <name type="scientific">Escallonia herrerae</name>
    <dbReference type="NCBI Taxonomy" id="1293975"/>
    <lineage>
        <taxon>Eukaryota</taxon>
        <taxon>Viridiplantae</taxon>
        <taxon>Streptophyta</taxon>
        <taxon>Embryophyta</taxon>
        <taxon>Tracheophyta</taxon>
        <taxon>Spermatophyta</taxon>
        <taxon>Magnoliopsida</taxon>
        <taxon>eudicotyledons</taxon>
        <taxon>Gunneridae</taxon>
        <taxon>Pentapetalae</taxon>
        <taxon>asterids</taxon>
        <taxon>campanulids</taxon>
        <taxon>Escalloniales</taxon>
        <taxon>Escalloniaceae</taxon>
        <taxon>Escallonia</taxon>
    </lineage>
</organism>
<dbReference type="FunFam" id="3.40.1280.10:FF:000010">
    <property type="entry name" value="probable methyltransferase TARBP1"/>
    <property type="match status" value="1"/>
</dbReference>
<reference evidence="15" key="1">
    <citation type="submission" date="2022-12" db="EMBL/GenBank/DDBJ databases">
        <title>Draft genome assemblies for two species of Escallonia (Escalloniales).</title>
        <authorList>
            <person name="Chanderbali A."/>
            <person name="Dervinis C."/>
            <person name="Anghel I."/>
            <person name="Soltis D."/>
            <person name="Soltis P."/>
            <person name="Zapata F."/>
        </authorList>
    </citation>
    <scope>NUCLEOTIDE SEQUENCE</scope>
    <source>
        <strain evidence="15">UCBG64.0493</strain>
        <tissue evidence="15">Leaf</tissue>
    </source>
</reference>
<proteinExistence type="predicted"/>
<evidence type="ECO:0000259" key="12">
    <source>
        <dbReference type="Pfam" id="PF00588"/>
    </source>
</evidence>
<dbReference type="PANTHER" id="PTHR12029">
    <property type="entry name" value="RNA METHYLTRANSFERASE"/>
    <property type="match status" value="1"/>
</dbReference>
<dbReference type="CDD" id="cd18091">
    <property type="entry name" value="SpoU-like_TRM3-like"/>
    <property type="match status" value="1"/>
</dbReference>
<dbReference type="Pfam" id="PF07727">
    <property type="entry name" value="RVT_2"/>
    <property type="match status" value="1"/>
</dbReference>
<dbReference type="EMBL" id="JAVXUP010000667">
    <property type="protein sequence ID" value="KAK3023240.1"/>
    <property type="molecule type" value="Genomic_DNA"/>
</dbReference>
<feature type="domain" description="tRNA/rRNA methyltransferase SpoU type" evidence="12">
    <location>
        <begin position="727"/>
        <end position="869"/>
    </location>
</feature>
<dbReference type="PANTHER" id="PTHR12029:SF11">
    <property type="entry name" value="METHYLTRANSFERASE TARBP1-RELATED"/>
    <property type="match status" value="1"/>
</dbReference>
<dbReference type="Pfam" id="PF00588">
    <property type="entry name" value="SpoU_methylase"/>
    <property type="match status" value="1"/>
</dbReference>
<feature type="domain" description="Retrovirus-related Pol polyprotein from transposon TNT 1-94-like beta-barrel" evidence="14">
    <location>
        <begin position="179"/>
        <end position="253"/>
    </location>
</feature>
<dbReference type="InterPro" id="IPR013103">
    <property type="entry name" value="RVT_2"/>
</dbReference>
<protein>
    <recommendedName>
        <fullName evidence="9">tRNA (guanosine(18)-2'-O)-methyltransferase TARBP1</fullName>
        <ecNumber evidence="8">2.1.1.34</ecNumber>
    </recommendedName>
    <alternativeName>
        <fullName evidence="10">TAR RNA-binding protein 1</fullName>
    </alternativeName>
</protein>
<feature type="domain" description="Reverse transcriptase Ty1/copia-type" evidence="13">
    <location>
        <begin position="310"/>
        <end position="378"/>
    </location>
</feature>
<evidence type="ECO:0000256" key="9">
    <source>
        <dbReference type="ARBA" id="ARBA00093636"/>
    </source>
</evidence>
<keyword evidence="16" id="KW-1185">Reference proteome</keyword>
<comment type="function">
    <text evidence="7">S-adenosyl-L-methionine-dependent 2'-O-ribose methyltransferase that catalyzes the formation of 2'-O-methylguanosine at position 18 (Gm18) in a subset of tRNA. Selectively mediates Gm18 methylation of tRNAGln-TTG/CTG and tRNASer-TGA/GCT. Gm18 modification can enhance the stability of modified tRNAs.</text>
</comment>
<dbReference type="InterPro" id="IPR001537">
    <property type="entry name" value="SpoU_MeTrfase"/>
</dbReference>
<evidence type="ECO:0000256" key="8">
    <source>
        <dbReference type="ARBA" id="ARBA00093594"/>
    </source>
</evidence>
<sequence length="878" mass="97304">MKGRILGAKPLPTIREAFSEVRREESRKKLMMGTRPSSSILEGSSLVSRGSSPSIPEGSGFVSRGPTSTNDARQRKGRPWCDHCRRPGHTKEICWKIHGKPANWKPNREKEAQGFVVDSEGTGKTTSDPAFFSKEQVEWLQKMFSSGSSLAPVISTGSTAQKGNFLTALYSKAEDSSDWIIDFGASDHMTGDVSLLHECSPCHENYKVRIADGSLSTVTGIGKVIISERLILNSVLLVPNLSCNLLSISKITQDLNCVVNFSSTHCLFQDLDSGKMIGNAKESKGLYRIRTDDQQDTRAHHVFLSATNNSGNDEEEISKLKQVLSREFEIKDLGTLRSFLGMEVARSGRGISVSQRKYTLDLLKETRMLGCKPADTPMDPFNKVGLKKDSATVDKGRYQRLVGKLIYLSHTRPDISFAVSTALSSYVFVAANVILHATEAVQSTHLNGLLPPLTPLLTSHHHTLRGFTQLLVYQVLSKVLPPLDSSALGTMSLEKRCFVDLKSYLKDNSDCARYEVSLGQTRLFIDSSRRGIVQWEPSRLCYAAAQVPFSFGVGVYEGVLHLLGLRESMEGYLDAFNPKTSITPAGIFTSRVEDLEFECVPTSLMERVIGFLNDVRGDLRCSMAKDAASLKNEHLNIDKDPMCLKVSSKANEKELIAQQPADISLDFQKKVTLSKHEIQDTGSGSLWGNKETYKQLLDMEKEDQLLDQLLHSRSVAMEKLRAGRQDFILVASLLDRIPNLAGLARTCEVFKAASLAIADTNILHDKQFQLISVTAEKWVPIVEVPVISVKVFLEKKKQDGFSILGLEQTANSIPLDQYTFPKKTVLVLGREKEGIPVELIHILDACIEIPQSGVIRSLNVHVSGAIALWEYTRQQRTQ</sequence>
<evidence type="ECO:0000256" key="10">
    <source>
        <dbReference type="ARBA" id="ARBA00093656"/>
    </source>
</evidence>
<keyword evidence="4" id="KW-0694">RNA-binding</keyword>
<dbReference type="Pfam" id="PF22936">
    <property type="entry name" value="Pol_BBD"/>
    <property type="match status" value="1"/>
</dbReference>
<keyword evidence="5" id="KW-0007">Acetylation</keyword>
<dbReference type="SUPFAM" id="SSF75217">
    <property type="entry name" value="alpha/beta knot"/>
    <property type="match status" value="1"/>
</dbReference>
<comment type="catalytic activity">
    <reaction evidence="6">
        <text>guanosine(18) in tRNA + S-adenosyl-L-methionine = 2'-O-methylguanosine(18) in tRNA + S-adenosyl-L-homocysteine + H(+)</text>
        <dbReference type="Rhea" id="RHEA:20077"/>
        <dbReference type="Rhea" id="RHEA-COMP:10190"/>
        <dbReference type="Rhea" id="RHEA-COMP:10192"/>
        <dbReference type="ChEBI" id="CHEBI:15378"/>
        <dbReference type="ChEBI" id="CHEBI:57856"/>
        <dbReference type="ChEBI" id="CHEBI:59789"/>
        <dbReference type="ChEBI" id="CHEBI:74269"/>
        <dbReference type="ChEBI" id="CHEBI:74445"/>
        <dbReference type="EC" id="2.1.1.34"/>
    </reaction>
    <physiologicalReaction direction="left-to-right" evidence="6">
        <dbReference type="Rhea" id="RHEA:20078"/>
    </physiologicalReaction>
</comment>
<evidence type="ECO:0000256" key="7">
    <source>
        <dbReference type="ARBA" id="ARBA00093361"/>
    </source>
</evidence>
<dbReference type="GO" id="GO:0141100">
    <property type="term" value="F:tRNA (guanine(18)-2'-O)-methyltransferase activity"/>
    <property type="evidence" value="ECO:0007669"/>
    <property type="project" value="UniProtKB-EC"/>
</dbReference>
<gene>
    <name evidence="15" type="ORF">RJ639_043352</name>
</gene>
<name>A0AA88WIT0_9ASTE</name>
<evidence type="ECO:0000256" key="3">
    <source>
        <dbReference type="ARBA" id="ARBA00022691"/>
    </source>
</evidence>
<evidence type="ECO:0000256" key="2">
    <source>
        <dbReference type="ARBA" id="ARBA00022679"/>
    </source>
</evidence>
<evidence type="ECO:0000256" key="1">
    <source>
        <dbReference type="ARBA" id="ARBA00022603"/>
    </source>
</evidence>
<evidence type="ECO:0000313" key="15">
    <source>
        <dbReference type="EMBL" id="KAK3023240.1"/>
    </source>
</evidence>
<evidence type="ECO:0000256" key="11">
    <source>
        <dbReference type="SAM" id="MobiDB-lite"/>
    </source>
</evidence>
<evidence type="ECO:0000313" key="16">
    <source>
        <dbReference type="Proteomes" id="UP001188597"/>
    </source>
</evidence>
<dbReference type="EC" id="2.1.1.34" evidence="8"/>
<evidence type="ECO:0000259" key="14">
    <source>
        <dbReference type="Pfam" id="PF22936"/>
    </source>
</evidence>
<feature type="compositionally biased region" description="Basic and acidic residues" evidence="11">
    <location>
        <begin position="19"/>
        <end position="28"/>
    </location>
</feature>
<dbReference type="InterPro" id="IPR045330">
    <property type="entry name" value="TRM3/TARBP1"/>
</dbReference>
<keyword evidence="1" id="KW-0489">Methyltransferase</keyword>
<feature type="compositionally biased region" description="Low complexity" evidence="11">
    <location>
        <begin position="37"/>
        <end position="54"/>
    </location>
</feature>
<dbReference type="InterPro" id="IPR044748">
    <property type="entry name" value="Trm3/TARBP1_C"/>
</dbReference>
<keyword evidence="2" id="KW-0808">Transferase</keyword>
<dbReference type="AlphaFoldDB" id="A0AA88WIT0"/>
<dbReference type="Proteomes" id="UP001188597">
    <property type="component" value="Unassembled WGS sequence"/>
</dbReference>
<evidence type="ECO:0000256" key="6">
    <source>
        <dbReference type="ARBA" id="ARBA00093266"/>
    </source>
</evidence>
<dbReference type="GO" id="GO:0003723">
    <property type="term" value="F:RNA binding"/>
    <property type="evidence" value="ECO:0007669"/>
    <property type="project" value="UniProtKB-KW"/>
</dbReference>
<dbReference type="InterPro" id="IPR054722">
    <property type="entry name" value="PolX-like_BBD"/>
</dbReference>
<dbReference type="Gene3D" id="3.40.1280.10">
    <property type="match status" value="1"/>
</dbReference>
<keyword evidence="3" id="KW-0949">S-adenosyl-L-methionine</keyword>
<dbReference type="GO" id="GO:0030488">
    <property type="term" value="P:tRNA methylation"/>
    <property type="evidence" value="ECO:0007669"/>
    <property type="project" value="InterPro"/>
</dbReference>
<feature type="region of interest" description="Disordered" evidence="11">
    <location>
        <begin position="19"/>
        <end position="78"/>
    </location>
</feature>
<dbReference type="InterPro" id="IPR029028">
    <property type="entry name" value="Alpha/beta_knot_MTases"/>
</dbReference>
<dbReference type="InterPro" id="IPR029026">
    <property type="entry name" value="tRNA_m1G_MTases_N"/>
</dbReference>